<evidence type="ECO:0000256" key="2">
    <source>
        <dbReference type="ARBA" id="ARBA00017823"/>
    </source>
</evidence>
<keyword evidence="3" id="KW-0678">Repressor</keyword>
<comment type="caution">
    <text evidence="8">The sequence shown here is derived from an EMBL/GenBank/DDBJ whole genome shotgun (WGS) entry which is preliminary data.</text>
</comment>
<proteinExistence type="inferred from homology"/>
<evidence type="ECO:0000256" key="5">
    <source>
        <dbReference type="ARBA" id="ARBA00023015"/>
    </source>
</evidence>
<dbReference type="InterPro" id="IPR007412">
    <property type="entry name" value="FlgM"/>
</dbReference>
<dbReference type="Proteomes" id="UP000682111">
    <property type="component" value="Unassembled WGS sequence"/>
</dbReference>
<keyword evidence="8" id="KW-0282">Flagellum</keyword>
<reference evidence="8" key="1">
    <citation type="submission" date="2021-03" db="EMBL/GenBank/DDBJ databases">
        <title>Antimicrobial resistance genes in bacteria isolated from Japanese honey, and their potential for conferring macrolide and lincosamide resistance in the American foulbrood pathogen Paenibacillus larvae.</title>
        <authorList>
            <person name="Okamoto M."/>
            <person name="Kumagai M."/>
            <person name="Kanamori H."/>
            <person name="Takamatsu D."/>
        </authorList>
    </citation>
    <scope>NUCLEOTIDE SEQUENCE</scope>
    <source>
        <strain evidence="8">J27TS8</strain>
    </source>
</reference>
<dbReference type="NCBIfam" id="TIGR03824">
    <property type="entry name" value="FlgM_jcvi"/>
    <property type="match status" value="1"/>
</dbReference>
<dbReference type="GO" id="GO:0045892">
    <property type="term" value="P:negative regulation of DNA-templated transcription"/>
    <property type="evidence" value="ECO:0007669"/>
    <property type="project" value="InterPro"/>
</dbReference>
<dbReference type="SUPFAM" id="SSF101498">
    <property type="entry name" value="Anti-sigma factor FlgM"/>
    <property type="match status" value="1"/>
</dbReference>
<dbReference type="InterPro" id="IPR035890">
    <property type="entry name" value="Anti-sigma-28_factor_FlgM_sf"/>
</dbReference>
<dbReference type="GO" id="GO:0044781">
    <property type="term" value="P:bacterial-type flagellum organization"/>
    <property type="evidence" value="ECO:0007669"/>
    <property type="project" value="UniProtKB-KW"/>
</dbReference>
<feature type="domain" description="Anti-sigma-28 factor FlgM C-terminal" evidence="7">
    <location>
        <begin position="31"/>
        <end position="80"/>
    </location>
</feature>
<keyword evidence="5" id="KW-0805">Transcription regulation</keyword>
<dbReference type="AlphaFoldDB" id="A0A919WL29"/>
<keyword evidence="8" id="KW-0966">Cell projection</keyword>
<protein>
    <recommendedName>
        <fullName evidence="2">Negative regulator of flagellin synthesis</fullName>
    </recommendedName>
</protein>
<evidence type="ECO:0000256" key="1">
    <source>
        <dbReference type="ARBA" id="ARBA00005322"/>
    </source>
</evidence>
<evidence type="ECO:0000313" key="8">
    <source>
        <dbReference type="EMBL" id="GIN64078.1"/>
    </source>
</evidence>
<name>A0A919WL29_9BACI</name>
<evidence type="ECO:0000313" key="9">
    <source>
        <dbReference type="Proteomes" id="UP000682111"/>
    </source>
</evidence>
<dbReference type="RefSeq" id="WP_137743530.1">
    <property type="nucleotide sequence ID" value="NZ_BORC01000010.1"/>
</dbReference>
<keyword evidence="4" id="KW-1005">Bacterial flagellum biogenesis</keyword>
<evidence type="ECO:0000256" key="6">
    <source>
        <dbReference type="ARBA" id="ARBA00023163"/>
    </source>
</evidence>
<dbReference type="InterPro" id="IPR031316">
    <property type="entry name" value="FlgM_C"/>
</dbReference>
<dbReference type="EMBL" id="BORC01000010">
    <property type="protein sequence ID" value="GIN64078.1"/>
    <property type="molecule type" value="Genomic_DNA"/>
</dbReference>
<keyword evidence="8" id="KW-0969">Cilium</keyword>
<organism evidence="8 9">
    <name type="scientific">Robertmurraya siralis</name>
    <dbReference type="NCBI Taxonomy" id="77777"/>
    <lineage>
        <taxon>Bacteria</taxon>
        <taxon>Bacillati</taxon>
        <taxon>Bacillota</taxon>
        <taxon>Bacilli</taxon>
        <taxon>Bacillales</taxon>
        <taxon>Bacillaceae</taxon>
        <taxon>Robertmurraya</taxon>
    </lineage>
</organism>
<accession>A0A919WL29</accession>
<keyword evidence="6" id="KW-0804">Transcription</keyword>
<dbReference type="Pfam" id="PF04316">
    <property type="entry name" value="FlgM"/>
    <property type="match status" value="1"/>
</dbReference>
<keyword evidence="9" id="KW-1185">Reference proteome</keyword>
<gene>
    <name evidence="8" type="primary">flgM</name>
    <name evidence="8" type="ORF">J27TS8_40710</name>
</gene>
<comment type="similarity">
    <text evidence="1">Belongs to the FlgM family.</text>
</comment>
<evidence type="ECO:0000256" key="4">
    <source>
        <dbReference type="ARBA" id="ARBA00022795"/>
    </source>
</evidence>
<dbReference type="OrthoDB" id="2991036at2"/>
<evidence type="ECO:0000256" key="3">
    <source>
        <dbReference type="ARBA" id="ARBA00022491"/>
    </source>
</evidence>
<sequence length="87" mass="10278">MKINHLRNINVNPYNKQVEKLEQTQKAKSKDKIEISSEAIKLQKIGNIELERQEKVDALKREVQSGQYELNAKKVAEKMYSYWDDLK</sequence>
<evidence type="ECO:0000259" key="7">
    <source>
        <dbReference type="Pfam" id="PF04316"/>
    </source>
</evidence>